<dbReference type="GO" id="GO:1990904">
    <property type="term" value="C:ribonucleoprotein complex"/>
    <property type="evidence" value="ECO:0007669"/>
    <property type="project" value="UniProtKB-KW"/>
</dbReference>
<evidence type="ECO:0000313" key="6">
    <source>
        <dbReference type="Proteomes" id="UP000515158"/>
    </source>
</evidence>
<dbReference type="CTD" id="51081"/>
<dbReference type="InterPro" id="IPR036823">
    <property type="entry name" value="Ribosomal_uS7_dom_sf"/>
</dbReference>
<dbReference type="FunCoup" id="A0A6P8ZNS8">
    <property type="interactions" value="576"/>
</dbReference>
<evidence type="ECO:0000313" key="7">
    <source>
        <dbReference type="RefSeq" id="XP_034242879.1"/>
    </source>
</evidence>
<evidence type="ECO:0000256" key="1">
    <source>
        <dbReference type="ARBA" id="ARBA00007151"/>
    </source>
</evidence>
<dbReference type="GO" id="GO:0003735">
    <property type="term" value="F:structural constituent of ribosome"/>
    <property type="evidence" value="ECO:0007669"/>
    <property type="project" value="InterPro"/>
</dbReference>
<dbReference type="GO" id="GO:0005840">
    <property type="term" value="C:ribosome"/>
    <property type="evidence" value="ECO:0007669"/>
    <property type="project" value="UniProtKB-KW"/>
</dbReference>
<dbReference type="Pfam" id="PF00177">
    <property type="entry name" value="Ribosomal_S7"/>
    <property type="match status" value="1"/>
</dbReference>
<keyword evidence="2 4" id="KW-0689">Ribosomal protein</keyword>
<dbReference type="InterPro" id="IPR000235">
    <property type="entry name" value="Ribosomal_uS7"/>
</dbReference>
<dbReference type="GO" id="GO:0003723">
    <property type="term" value="F:RNA binding"/>
    <property type="evidence" value="ECO:0007669"/>
    <property type="project" value="InterPro"/>
</dbReference>
<evidence type="ECO:0000259" key="5">
    <source>
        <dbReference type="Pfam" id="PF00177"/>
    </source>
</evidence>
<dbReference type="OrthoDB" id="9972728at2759"/>
<dbReference type="RefSeq" id="XP_034242879.1">
    <property type="nucleotide sequence ID" value="XM_034386988.1"/>
</dbReference>
<keyword evidence="6" id="KW-1185">Reference proteome</keyword>
<evidence type="ECO:0000256" key="3">
    <source>
        <dbReference type="ARBA" id="ARBA00023274"/>
    </source>
</evidence>
<dbReference type="CDD" id="cd14870">
    <property type="entry name" value="uS7_Mitochondria_Mammalian"/>
    <property type="match status" value="1"/>
</dbReference>
<dbReference type="InterPro" id="IPR023798">
    <property type="entry name" value="Ribosomal_uS7_dom"/>
</dbReference>
<gene>
    <name evidence="7" type="primary">LOC117646186</name>
</gene>
<dbReference type="Gene3D" id="1.10.455.10">
    <property type="entry name" value="Ribosomal protein S7 domain"/>
    <property type="match status" value="1"/>
</dbReference>
<evidence type="ECO:0000256" key="4">
    <source>
        <dbReference type="RuleBase" id="RU003619"/>
    </source>
</evidence>
<dbReference type="PANTHER" id="PTHR11205">
    <property type="entry name" value="RIBOSOMAL PROTEIN S7"/>
    <property type="match status" value="1"/>
</dbReference>
<dbReference type="KEGG" id="tpal:117646186"/>
<protein>
    <submittedName>
        <fullName evidence="7">30S ribosomal protein S7</fullName>
    </submittedName>
</protein>
<accession>A0A6P8ZNS8</accession>
<reference evidence="7" key="1">
    <citation type="submission" date="2025-08" db="UniProtKB">
        <authorList>
            <consortium name="RefSeq"/>
        </authorList>
    </citation>
    <scope>IDENTIFICATION</scope>
    <source>
        <tissue evidence="7">Total insect</tissue>
    </source>
</reference>
<sequence length="238" mass="27539">MPLMRLQVCASLSTLYNVGIHNSLRVLLVKSYSVYPPTFIKPVYHPEEIKKLSAEEFRVRLHKNVRAAESNQNASVFHDPLYEKLVNHVMKGGKKLLARQIIEEAFLKVKSTQVRKYHLAKDEENRKNILTDPREIFHKALQNCKPVLDVTPVKRGGVVYKVPVAINDRRATSLAFKWLVATSREHEPRRQHTGEYFSDRLAKELLDASENTGKTVKKKIELHKLCEANKAYAHYRWT</sequence>
<dbReference type="PROSITE" id="PS00052">
    <property type="entry name" value="RIBOSOMAL_S7"/>
    <property type="match status" value="1"/>
</dbReference>
<dbReference type="Proteomes" id="UP000515158">
    <property type="component" value="Unplaced"/>
</dbReference>
<name>A0A6P8ZNS8_THRPL</name>
<dbReference type="AlphaFoldDB" id="A0A6P8ZNS8"/>
<evidence type="ECO:0000256" key="2">
    <source>
        <dbReference type="ARBA" id="ARBA00022980"/>
    </source>
</evidence>
<dbReference type="SUPFAM" id="SSF47973">
    <property type="entry name" value="Ribosomal protein S7"/>
    <property type="match status" value="1"/>
</dbReference>
<dbReference type="GO" id="GO:0006412">
    <property type="term" value="P:translation"/>
    <property type="evidence" value="ECO:0007669"/>
    <property type="project" value="InterPro"/>
</dbReference>
<proteinExistence type="inferred from homology"/>
<comment type="similarity">
    <text evidence="1 4">Belongs to the universal ribosomal protein uS7 family.</text>
</comment>
<keyword evidence="3 4" id="KW-0687">Ribonucleoprotein</keyword>
<dbReference type="GeneID" id="117646186"/>
<organism evidence="7">
    <name type="scientific">Thrips palmi</name>
    <name type="common">Melon thrips</name>
    <dbReference type="NCBI Taxonomy" id="161013"/>
    <lineage>
        <taxon>Eukaryota</taxon>
        <taxon>Metazoa</taxon>
        <taxon>Ecdysozoa</taxon>
        <taxon>Arthropoda</taxon>
        <taxon>Hexapoda</taxon>
        <taxon>Insecta</taxon>
        <taxon>Pterygota</taxon>
        <taxon>Neoptera</taxon>
        <taxon>Paraneoptera</taxon>
        <taxon>Thysanoptera</taxon>
        <taxon>Terebrantia</taxon>
        <taxon>Thripoidea</taxon>
        <taxon>Thripidae</taxon>
        <taxon>Thrips</taxon>
    </lineage>
</organism>
<dbReference type="InParanoid" id="A0A6P8ZNS8"/>
<feature type="domain" description="Small ribosomal subunit protein uS7" evidence="5">
    <location>
        <begin position="72"/>
        <end position="230"/>
    </location>
</feature>
<dbReference type="InterPro" id="IPR020606">
    <property type="entry name" value="Ribosomal_uS7_CS"/>
</dbReference>